<evidence type="ECO:0000313" key="3">
    <source>
        <dbReference type="Ensembl" id="ENSMMOP00000003488.1"/>
    </source>
</evidence>
<dbReference type="Proteomes" id="UP000261620">
    <property type="component" value="Unplaced"/>
</dbReference>
<dbReference type="InterPro" id="IPR016187">
    <property type="entry name" value="CTDL_fold"/>
</dbReference>
<dbReference type="CDD" id="cd00037">
    <property type="entry name" value="CLECT"/>
    <property type="match status" value="1"/>
</dbReference>
<protein>
    <recommendedName>
        <fullName evidence="2">C-type lectin domain-containing protein</fullName>
    </recommendedName>
</protein>
<dbReference type="PROSITE" id="PS00615">
    <property type="entry name" value="C_TYPE_LECTIN_1"/>
    <property type="match status" value="1"/>
</dbReference>
<dbReference type="Pfam" id="PF00059">
    <property type="entry name" value="Lectin_C"/>
    <property type="match status" value="1"/>
</dbReference>
<dbReference type="SMART" id="SM00034">
    <property type="entry name" value="CLECT"/>
    <property type="match status" value="1"/>
</dbReference>
<keyword evidence="1" id="KW-1015">Disulfide bond</keyword>
<proteinExistence type="predicted"/>
<name>A0A3Q3VR08_MOLML</name>
<dbReference type="InterPro" id="IPR018378">
    <property type="entry name" value="C-type_lectin_CS"/>
</dbReference>
<accession>A0A3Q3VR08</accession>
<keyword evidence="4" id="KW-1185">Reference proteome</keyword>
<evidence type="ECO:0000256" key="1">
    <source>
        <dbReference type="ARBA" id="ARBA00023157"/>
    </source>
</evidence>
<feature type="domain" description="C-type lectin" evidence="2">
    <location>
        <begin position="74"/>
        <end position="191"/>
    </location>
</feature>
<dbReference type="InterPro" id="IPR016186">
    <property type="entry name" value="C-type_lectin-like/link_sf"/>
</dbReference>
<evidence type="ECO:0000259" key="2">
    <source>
        <dbReference type="PROSITE" id="PS50041"/>
    </source>
</evidence>
<sequence>MKFFGLISNNAHNKSSKGISNLHIESLTVLCGALNNLLTLVNTLFMSVPKSQVESICRNQYPPRPCGGGWYLIDSKRCAKYVKLSKTYQRAEVIQTPAPVPTLGGHLVSMHNKDDYSNVLCLALRTTNDRKVFWTGAYYSYAWRDRSPFNFNRWFVGQPDKLVDRCVQMNYGDWGSWDNTKCWSKKFFVCARAI</sequence>
<evidence type="ECO:0000313" key="4">
    <source>
        <dbReference type="Proteomes" id="UP000261620"/>
    </source>
</evidence>
<dbReference type="PROSITE" id="PS50041">
    <property type="entry name" value="C_TYPE_LECTIN_2"/>
    <property type="match status" value="1"/>
</dbReference>
<dbReference type="AlphaFoldDB" id="A0A3Q3VR08"/>
<dbReference type="STRING" id="94237.ENSMMOP00000003488"/>
<dbReference type="SUPFAM" id="SSF56436">
    <property type="entry name" value="C-type lectin-like"/>
    <property type="match status" value="1"/>
</dbReference>
<reference evidence="3" key="1">
    <citation type="submission" date="2025-08" db="UniProtKB">
        <authorList>
            <consortium name="Ensembl"/>
        </authorList>
    </citation>
    <scope>IDENTIFICATION</scope>
</reference>
<dbReference type="Ensembl" id="ENSMMOT00000003541.1">
    <property type="protein sequence ID" value="ENSMMOP00000003488.1"/>
    <property type="gene ID" value="ENSMMOG00000002790.1"/>
</dbReference>
<organism evidence="3 4">
    <name type="scientific">Mola mola</name>
    <name type="common">Ocean sunfish</name>
    <name type="synonym">Tetraodon mola</name>
    <dbReference type="NCBI Taxonomy" id="94237"/>
    <lineage>
        <taxon>Eukaryota</taxon>
        <taxon>Metazoa</taxon>
        <taxon>Chordata</taxon>
        <taxon>Craniata</taxon>
        <taxon>Vertebrata</taxon>
        <taxon>Euteleostomi</taxon>
        <taxon>Actinopterygii</taxon>
        <taxon>Neopterygii</taxon>
        <taxon>Teleostei</taxon>
        <taxon>Neoteleostei</taxon>
        <taxon>Acanthomorphata</taxon>
        <taxon>Eupercaria</taxon>
        <taxon>Tetraodontiformes</taxon>
        <taxon>Molidae</taxon>
        <taxon>Mola</taxon>
    </lineage>
</organism>
<reference evidence="3" key="2">
    <citation type="submission" date="2025-09" db="UniProtKB">
        <authorList>
            <consortium name="Ensembl"/>
        </authorList>
    </citation>
    <scope>IDENTIFICATION</scope>
</reference>
<dbReference type="InterPro" id="IPR001304">
    <property type="entry name" value="C-type_lectin-like"/>
</dbReference>
<dbReference type="Gene3D" id="3.10.100.10">
    <property type="entry name" value="Mannose-Binding Protein A, subunit A"/>
    <property type="match status" value="1"/>
</dbReference>